<dbReference type="Proteomes" id="UP000032683">
    <property type="component" value="Unassembled WGS sequence"/>
</dbReference>
<dbReference type="InterPro" id="IPR042106">
    <property type="entry name" value="Nuo/plastoQ_OxRdtase_6_NuoJ"/>
</dbReference>
<feature type="transmembrane region" description="Helical" evidence="2">
    <location>
        <begin position="6"/>
        <end position="24"/>
    </location>
</feature>
<keyword evidence="2" id="KW-1133">Transmembrane helix</keyword>
<evidence type="ECO:0000256" key="1">
    <source>
        <dbReference type="ARBA" id="ARBA00005698"/>
    </source>
</evidence>
<name>A0A0D6QCP5_KOMXY</name>
<dbReference type="EC" id="7.1.1.-" evidence="2"/>
<keyword evidence="2" id="KW-0812">Transmembrane</keyword>
<feature type="transmembrane region" description="Helical" evidence="2">
    <location>
        <begin position="31"/>
        <end position="52"/>
    </location>
</feature>
<feature type="transmembrane region" description="Helical" evidence="2">
    <location>
        <begin position="145"/>
        <end position="168"/>
    </location>
</feature>
<comment type="similarity">
    <text evidence="1 2">Belongs to the complex I subunit 6 family.</text>
</comment>
<dbReference type="InterPro" id="IPR001457">
    <property type="entry name" value="NADH_UbQ/plastoQ_OxRdtase_su6"/>
</dbReference>
<feature type="transmembrane region" description="Helical" evidence="2">
    <location>
        <begin position="90"/>
        <end position="112"/>
    </location>
</feature>
<dbReference type="Gene3D" id="1.20.120.1200">
    <property type="entry name" value="NADH-ubiquinone/plastoquinone oxidoreductase chain 6, subunit NuoJ"/>
    <property type="match status" value="1"/>
</dbReference>
<keyword evidence="2" id="KW-0472">Membrane</keyword>
<comment type="caution">
    <text evidence="3">The sequence shown here is derived from an EMBL/GenBank/DDBJ whole genome shotgun (WGS) entry which is preliminary data.</text>
</comment>
<evidence type="ECO:0000313" key="3">
    <source>
        <dbReference type="EMBL" id="GAO00617.1"/>
    </source>
</evidence>
<comment type="catalytic activity">
    <reaction evidence="2">
        <text>a quinone + NADH + 5 H(+)(in) = a quinol + NAD(+) + 4 H(+)(out)</text>
        <dbReference type="Rhea" id="RHEA:57888"/>
        <dbReference type="ChEBI" id="CHEBI:15378"/>
        <dbReference type="ChEBI" id="CHEBI:24646"/>
        <dbReference type="ChEBI" id="CHEBI:57540"/>
        <dbReference type="ChEBI" id="CHEBI:57945"/>
        <dbReference type="ChEBI" id="CHEBI:132124"/>
    </reaction>
</comment>
<dbReference type="PANTHER" id="PTHR33269:SF17">
    <property type="entry name" value="NADH-UBIQUINONE OXIDOREDUCTASE CHAIN 6"/>
    <property type="match status" value="1"/>
</dbReference>
<dbReference type="GeneID" id="79187217"/>
<sequence>MMTQIVFYVFAAVLVLSATMVVCARNPVHSVLFLILAFFNAAGLFLIAGAEFLAMTLVIVYVGAVAVLFLFVVMMLDVNFAQMREGVQRYAPIGGVVGGVLLVELIMAFTHWRVASNIGQIRHLVPSSPERTNTAALGDVLYTHYIFLFQSCALVLLVAMIGAIVLTLRDRPTGRRQDIDRQHDRTPADSLEMLQVPLGAGVAAQGGFLRPHTSYDVASVPGSYGTEAWREQEVEEETQTALVIIPPAAGTKGQDDA</sequence>
<comment type="function">
    <text evidence="2">NDH-1 shuttles electrons from NADH, via FMN and iron-sulfur (Fe-S) centers, to quinones in the respiratory chain. Couples the redox reaction to proton translocation (for every two electrons transferred, four hydrogen ions are translocated across the cytoplasmic membrane), and thus conserves the redox energy in a proton gradient.</text>
</comment>
<dbReference type="GO" id="GO:0008137">
    <property type="term" value="F:NADH dehydrogenase (ubiquinone) activity"/>
    <property type="evidence" value="ECO:0007669"/>
    <property type="project" value="UniProtKB-UniRule"/>
</dbReference>
<evidence type="ECO:0000313" key="4">
    <source>
        <dbReference type="Proteomes" id="UP000032683"/>
    </source>
</evidence>
<dbReference type="RefSeq" id="WP_048856890.1">
    <property type="nucleotide sequence ID" value="NZ_BANJ01000053.1"/>
</dbReference>
<accession>A0A0D6QCP5</accession>
<organism evidence="3 4">
    <name type="scientific">Komagataeibacter xylinus NBRC 13693</name>
    <dbReference type="NCBI Taxonomy" id="1234668"/>
    <lineage>
        <taxon>Bacteria</taxon>
        <taxon>Pseudomonadati</taxon>
        <taxon>Pseudomonadota</taxon>
        <taxon>Alphaproteobacteria</taxon>
        <taxon>Acetobacterales</taxon>
        <taxon>Acetobacteraceae</taxon>
        <taxon>Komagataeibacter</taxon>
    </lineage>
</organism>
<reference evidence="3 4" key="1">
    <citation type="submission" date="2012-11" db="EMBL/GenBank/DDBJ databases">
        <title>Whole genome sequence of Gluconacetobacter xylinus NBRC 13693.</title>
        <authorList>
            <person name="Azuma Y."/>
            <person name="Higashiura N."/>
            <person name="Hirakawa H."/>
            <person name="Matsushita K."/>
        </authorList>
    </citation>
    <scope>NUCLEOTIDE SEQUENCE [LARGE SCALE GENOMIC DNA]</scope>
    <source>
        <strain evidence="3 4">NBRC 13693</strain>
    </source>
</reference>
<dbReference type="PANTHER" id="PTHR33269">
    <property type="entry name" value="NADH-UBIQUINONE OXIDOREDUCTASE CHAIN 6"/>
    <property type="match status" value="1"/>
</dbReference>
<protein>
    <recommendedName>
        <fullName evidence="2">NADH-quinone oxidoreductase subunit J</fullName>
        <ecNumber evidence="2">7.1.1.-</ecNumber>
    </recommendedName>
</protein>
<keyword evidence="2" id="KW-0520">NAD</keyword>
<dbReference type="GO" id="GO:0005886">
    <property type="term" value="C:plasma membrane"/>
    <property type="evidence" value="ECO:0007669"/>
    <property type="project" value="UniProtKB-SubCell"/>
</dbReference>
<keyword evidence="2" id="KW-1003">Cell membrane</keyword>
<dbReference type="Pfam" id="PF00499">
    <property type="entry name" value="Oxidored_q3"/>
    <property type="match status" value="1"/>
</dbReference>
<gene>
    <name evidence="3" type="ORF">Gxy13693_053_025</name>
</gene>
<keyword evidence="2" id="KW-0874">Quinone</keyword>
<feature type="transmembrane region" description="Helical" evidence="2">
    <location>
        <begin position="58"/>
        <end position="78"/>
    </location>
</feature>
<proteinExistence type="inferred from homology"/>
<comment type="subcellular location">
    <subcellularLocation>
        <location evidence="2">Cell membrane</location>
        <topology evidence="2">Multi-pass membrane protein</topology>
    </subcellularLocation>
</comment>
<dbReference type="EMBL" id="BANJ01000053">
    <property type="protein sequence ID" value="GAO00617.1"/>
    <property type="molecule type" value="Genomic_DNA"/>
</dbReference>
<evidence type="ECO:0000256" key="2">
    <source>
        <dbReference type="RuleBase" id="RU004429"/>
    </source>
</evidence>
<dbReference type="GO" id="GO:0048038">
    <property type="term" value="F:quinone binding"/>
    <property type="evidence" value="ECO:0007669"/>
    <property type="project" value="UniProtKB-UniRule"/>
</dbReference>
<dbReference type="AlphaFoldDB" id="A0A0D6QCP5"/>
<dbReference type="NCBIfam" id="NF005164">
    <property type="entry name" value="PRK06638.1-4"/>
    <property type="match status" value="1"/>
</dbReference>